<accession>A0A1X0NIN4</accession>
<dbReference type="Proteomes" id="UP000192257">
    <property type="component" value="Unassembled WGS sequence"/>
</dbReference>
<feature type="transmembrane region" description="Helical" evidence="2">
    <location>
        <begin position="415"/>
        <end position="434"/>
    </location>
</feature>
<evidence type="ECO:0000313" key="4">
    <source>
        <dbReference type="EMBL" id="ORC84451.1"/>
    </source>
</evidence>
<feature type="chain" id="PRO_5013027021" evidence="3">
    <location>
        <begin position="28"/>
        <end position="441"/>
    </location>
</feature>
<dbReference type="STRING" id="67003.A0A1X0NIN4"/>
<dbReference type="GeneID" id="39989896"/>
<proteinExistence type="predicted"/>
<protein>
    <submittedName>
        <fullName evidence="4">Uncharacterized protein</fullName>
    </submittedName>
</protein>
<evidence type="ECO:0000256" key="2">
    <source>
        <dbReference type="SAM" id="Phobius"/>
    </source>
</evidence>
<reference evidence="4 5" key="1">
    <citation type="submission" date="2017-03" db="EMBL/GenBank/DDBJ databases">
        <title>An alternative strategy for trypanosome survival in the mammalian bloodstream revealed through genome and transcriptome analysis of the ubiquitous bovine parasite Trypanosoma (Megatrypanum) theileri.</title>
        <authorList>
            <person name="Kelly S."/>
            <person name="Ivens A."/>
            <person name="Mott A."/>
            <person name="O'Neill E."/>
            <person name="Emms D."/>
            <person name="Macleod O."/>
            <person name="Voorheis P."/>
            <person name="Matthews J."/>
            <person name="Matthews K."/>
            <person name="Carrington M."/>
        </authorList>
    </citation>
    <scope>NUCLEOTIDE SEQUENCE [LARGE SCALE GENOMIC DNA]</scope>
    <source>
        <strain evidence="4">Edinburgh</strain>
    </source>
</reference>
<evidence type="ECO:0000256" key="1">
    <source>
        <dbReference type="SAM" id="MobiDB-lite"/>
    </source>
</evidence>
<dbReference type="AlphaFoldDB" id="A0A1X0NIN4"/>
<keyword evidence="2" id="KW-0472">Membrane</keyword>
<dbReference type="VEuPathDB" id="TriTrypDB:TM35_000441070"/>
<evidence type="ECO:0000256" key="3">
    <source>
        <dbReference type="SAM" id="SignalP"/>
    </source>
</evidence>
<feature type="region of interest" description="Disordered" evidence="1">
    <location>
        <begin position="329"/>
        <end position="393"/>
    </location>
</feature>
<keyword evidence="3" id="KW-0732">Signal</keyword>
<evidence type="ECO:0000313" key="5">
    <source>
        <dbReference type="Proteomes" id="UP000192257"/>
    </source>
</evidence>
<dbReference type="EMBL" id="NBCO01000044">
    <property type="protein sequence ID" value="ORC84451.1"/>
    <property type="molecule type" value="Genomic_DNA"/>
</dbReference>
<feature type="region of interest" description="Disordered" evidence="1">
    <location>
        <begin position="279"/>
        <end position="300"/>
    </location>
</feature>
<name>A0A1X0NIN4_9TRYP</name>
<dbReference type="RefSeq" id="XP_028878517.1">
    <property type="nucleotide sequence ID" value="XM_029030116.1"/>
</dbReference>
<comment type="caution">
    <text evidence="4">The sequence shown here is derived from an EMBL/GenBank/DDBJ whole genome shotgun (WGS) entry which is preliminary data.</text>
</comment>
<organism evidence="4 5">
    <name type="scientific">Trypanosoma theileri</name>
    <dbReference type="NCBI Taxonomy" id="67003"/>
    <lineage>
        <taxon>Eukaryota</taxon>
        <taxon>Discoba</taxon>
        <taxon>Euglenozoa</taxon>
        <taxon>Kinetoplastea</taxon>
        <taxon>Metakinetoplastina</taxon>
        <taxon>Trypanosomatida</taxon>
        <taxon>Trypanosomatidae</taxon>
        <taxon>Trypanosoma</taxon>
    </lineage>
</organism>
<sequence>MTTMFVQLRRMVYLLVLLQCCVGVCTGKEAGRQPTGECLNKRDIEMGEKMLRAIIDPSAKAFGGAQDCLAIWRADVEACNENFKEVEYAVNTTREVFVMVGLEKENGVEAVTSSLERCNDQKVKSYAANLTEMVKVVNGAIKKMPELYKKTSEKAAVCVAFKSEMDHVVKRLTDARAGYFAIINDKDSNDCMTEDRLRYIGDLNKTYDGMKAVSDDLKKVQGNTHVCKLNSLGESPNYMKRIVELKGRCEDVFSKEEKVEAKPKMRSDAMERVYMNGTAADAGEEAKRGDEDPDEVKAPGAFQRVKKEVINRVLGEMEVAKQKRIAEKRRADEENAKRIAQEKEKRDAEEKAKREKEKQERMEAEKAKKVREEQERMEAEKARKAREDRERLAIEKTIQKTEKKTNQKKDGCNPVLVHSPLLLLLVLMSVLIIVPMTQLHS</sequence>
<keyword evidence="2" id="KW-0812">Transmembrane</keyword>
<feature type="signal peptide" evidence="3">
    <location>
        <begin position="1"/>
        <end position="27"/>
    </location>
</feature>
<gene>
    <name evidence="4" type="ORF">TM35_000441070</name>
</gene>
<keyword evidence="5" id="KW-1185">Reference proteome</keyword>
<keyword evidence="2" id="KW-1133">Transmembrane helix</keyword>